<evidence type="ECO:0000256" key="1">
    <source>
        <dbReference type="SAM" id="Phobius"/>
    </source>
</evidence>
<dbReference type="AlphaFoldDB" id="A0A0C1ZEE4"/>
<accession>A0A0C1ZEE4</accession>
<dbReference type="PATRIC" id="fig|1229493.5.peg.5911"/>
<evidence type="ECO:0000313" key="2">
    <source>
        <dbReference type="EMBL" id="KIF54379.1"/>
    </source>
</evidence>
<dbReference type="EMBL" id="JPRD01000008">
    <property type="protein sequence ID" value="KIF54379.1"/>
    <property type="molecule type" value="Genomic_DNA"/>
</dbReference>
<reference evidence="2 3" key="1">
    <citation type="submission" date="2014-07" db="EMBL/GenBank/DDBJ databases">
        <title>Unique and conserved regions in Vibrio harveyi and related species in comparison with the shrimp pathogen Vibrio harveyi CAIM 1792.</title>
        <authorList>
            <person name="Espinoza-Valles I."/>
            <person name="Vora G."/>
            <person name="Leekitcharoenphon P."/>
            <person name="Ussery D."/>
            <person name="Hoj L."/>
            <person name="Gomez-Gil B."/>
        </authorList>
    </citation>
    <scope>NUCLEOTIDE SEQUENCE [LARGE SCALE GENOMIC DNA]</scope>
    <source>
        <strain evidence="3">CAIM 1854 / LMG 25443</strain>
    </source>
</reference>
<name>A0A0C1ZEE4_9VIBR</name>
<sequence length="81" mass="9232">MKFVEVVEFGEEHRYHVNGVWVLIGMHAIALFIALWFDDELRFIPTEIGAMCDAAISVTFVLISERVANSIEDILLKIKPL</sequence>
<keyword evidence="1" id="KW-1133">Transmembrane helix</keyword>
<dbReference type="Proteomes" id="UP000031586">
    <property type="component" value="Unassembled WGS sequence"/>
</dbReference>
<keyword evidence="1" id="KW-0472">Membrane</keyword>
<keyword evidence="1" id="KW-0812">Transmembrane</keyword>
<protein>
    <submittedName>
        <fullName evidence="2">Uncharacterized protein</fullName>
    </submittedName>
</protein>
<feature type="transmembrane region" description="Helical" evidence="1">
    <location>
        <begin position="20"/>
        <end position="37"/>
    </location>
</feature>
<proteinExistence type="predicted"/>
<gene>
    <name evidence="2" type="ORF">H735_04880</name>
</gene>
<evidence type="ECO:0000313" key="3">
    <source>
        <dbReference type="Proteomes" id="UP000031586"/>
    </source>
</evidence>
<dbReference type="RefSeq" id="WP_020198099.1">
    <property type="nucleotide sequence ID" value="NZ_BAOH01000224.1"/>
</dbReference>
<comment type="caution">
    <text evidence="2">The sequence shown here is derived from an EMBL/GenBank/DDBJ whole genome shotgun (WGS) entry which is preliminary data.</text>
</comment>
<organism evidence="2 3">
    <name type="scientific">Vibrio owensii CAIM 1854 = LMG 25443</name>
    <dbReference type="NCBI Taxonomy" id="1229493"/>
    <lineage>
        <taxon>Bacteria</taxon>
        <taxon>Pseudomonadati</taxon>
        <taxon>Pseudomonadota</taxon>
        <taxon>Gammaproteobacteria</taxon>
        <taxon>Vibrionales</taxon>
        <taxon>Vibrionaceae</taxon>
        <taxon>Vibrio</taxon>
    </lineage>
</organism>